<evidence type="ECO:0000256" key="2">
    <source>
        <dbReference type="SAM" id="MobiDB-lite"/>
    </source>
</evidence>
<dbReference type="PANTHER" id="PTHR16046">
    <property type="entry name" value="SMC5-SMC6 COMPLEX LOCALIZATION FACTOR 2"/>
    <property type="match status" value="1"/>
</dbReference>
<comment type="caution">
    <text evidence="4">The sequence shown here is derived from an EMBL/GenBank/DDBJ whole genome shotgun (WGS) entry which is preliminary data.</text>
</comment>
<feature type="domain" description="Coiled-coil SMC6 And NSE5 INteracting (CANIN)" evidence="3">
    <location>
        <begin position="154"/>
        <end position="231"/>
    </location>
</feature>
<dbReference type="PANTHER" id="PTHR16046:SF9">
    <property type="entry name" value="SMC5-SMC6 COMPLEX LOCALIZATION FACTOR PROTEIN 2"/>
    <property type="match status" value="1"/>
</dbReference>
<dbReference type="InterPro" id="IPR026161">
    <property type="entry name" value="FAM178"/>
</dbReference>
<dbReference type="InterPro" id="IPR044276">
    <property type="entry name" value="CANIN_dom"/>
</dbReference>
<gene>
    <name evidence="4" type="ORF">GOODEAATRI_015613</name>
</gene>
<feature type="compositionally biased region" description="Basic and acidic residues" evidence="2">
    <location>
        <begin position="153"/>
        <end position="163"/>
    </location>
</feature>
<feature type="domain" description="Coiled-coil SMC6 And NSE5 INteracting (CANIN)" evidence="3">
    <location>
        <begin position="252"/>
        <end position="316"/>
    </location>
</feature>
<protein>
    <recommendedName>
        <fullName evidence="3">Coiled-coil SMC6 And NSE5 INteracting (CANIN) domain-containing protein</fullName>
    </recommendedName>
</protein>
<keyword evidence="5" id="KW-1185">Reference proteome</keyword>
<sequence length="326" mass="36105">MQPPRVASSPAPNLAACLPTVALERIKLEKLSLCSKDRGIRNSPVTSSGRQSKDENIKPLHNDSPTPKANEGLCCSETDTAASLQETSSPCMKSTPLEEEESEGSKEVKEDSIDVELDLGLSISYDIDVTQSSDSSEEEPLISFQEMMERVTKPPDTPQKEAFSEPSTPGCRSSHSKTLRQCLVNPQGTSQKTLLWSSPAQLRLHLNIGLFEEAYSSSPCPAQVTRFLFKVKGKSLVQPVSPFLLCCFSWSFLQYLSYCMGLCPHAYSDDELLLLLTVVGRISLETRRILQSNVEVSCLLYKMINNIREWSSMVSEETLLTPPICF</sequence>
<evidence type="ECO:0000313" key="5">
    <source>
        <dbReference type="Proteomes" id="UP001476798"/>
    </source>
</evidence>
<reference evidence="4 5" key="1">
    <citation type="submission" date="2021-06" db="EMBL/GenBank/DDBJ databases">
        <authorList>
            <person name="Palmer J.M."/>
        </authorList>
    </citation>
    <scope>NUCLEOTIDE SEQUENCE [LARGE SCALE GENOMIC DNA]</scope>
    <source>
        <strain evidence="4 5">GA_2019</strain>
        <tissue evidence="4">Muscle</tissue>
    </source>
</reference>
<accession>A0ABV0MSE9</accession>
<dbReference type="Proteomes" id="UP001476798">
    <property type="component" value="Unassembled WGS sequence"/>
</dbReference>
<dbReference type="EMBL" id="JAHRIO010011159">
    <property type="protein sequence ID" value="MEQ2162018.1"/>
    <property type="molecule type" value="Genomic_DNA"/>
</dbReference>
<name>A0ABV0MSE9_9TELE</name>
<feature type="region of interest" description="Disordered" evidence="2">
    <location>
        <begin position="38"/>
        <end position="111"/>
    </location>
</feature>
<proteinExistence type="inferred from homology"/>
<feature type="compositionally biased region" description="Basic and acidic residues" evidence="2">
    <location>
        <begin position="51"/>
        <end position="61"/>
    </location>
</feature>
<feature type="compositionally biased region" description="Polar residues" evidence="2">
    <location>
        <begin position="77"/>
        <end position="92"/>
    </location>
</feature>
<feature type="region of interest" description="Disordered" evidence="2">
    <location>
        <begin position="153"/>
        <end position="174"/>
    </location>
</feature>
<organism evidence="4 5">
    <name type="scientific">Goodea atripinnis</name>
    <dbReference type="NCBI Taxonomy" id="208336"/>
    <lineage>
        <taxon>Eukaryota</taxon>
        <taxon>Metazoa</taxon>
        <taxon>Chordata</taxon>
        <taxon>Craniata</taxon>
        <taxon>Vertebrata</taxon>
        <taxon>Euteleostomi</taxon>
        <taxon>Actinopterygii</taxon>
        <taxon>Neopterygii</taxon>
        <taxon>Teleostei</taxon>
        <taxon>Neoteleostei</taxon>
        <taxon>Acanthomorphata</taxon>
        <taxon>Ovalentaria</taxon>
        <taxon>Atherinomorphae</taxon>
        <taxon>Cyprinodontiformes</taxon>
        <taxon>Goodeidae</taxon>
        <taxon>Goodea</taxon>
    </lineage>
</organism>
<evidence type="ECO:0000313" key="4">
    <source>
        <dbReference type="EMBL" id="MEQ2162018.1"/>
    </source>
</evidence>
<dbReference type="Pfam" id="PF14816">
    <property type="entry name" value="CANIN"/>
    <property type="match status" value="2"/>
</dbReference>
<comment type="similarity">
    <text evidence="1">Belongs to the FAM178 family.</text>
</comment>
<evidence type="ECO:0000256" key="1">
    <source>
        <dbReference type="ARBA" id="ARBA00010311"/>
    </source>
</evidence>
<evidence type="ECO:0000259" key="3">
    <source>
        <dbReference type="Pfam" id="PF14816"/>
    </source>
</evidence>